<feature type="transmembrane region" description="Helical" evidence="7">
    <location>
        <begin position="140"/>
        <end position="165"/>
    </location>
</feature>
<dbReference type="InterPro" id="IPR051311">
    <property type="entry name" value="DedA_domain"/>
</dbReference>
<dbReference type="PANTHER" id="PTHR42709:SF6">
    <property type="entry name" value="UNDECAPRENYL PHOSPHATE TRANSPORTER A"/>
    <property type="match status" value="1"/>
</dbReference>
<comment type="subcellular location">
    <subcellularLocation>
        <location evidence="1">Cell membrane</location>
        <topology evidence="1">Multi-pass membrane protein</topology>
    </subcellularLocation>
</comment>
<feature type="transmembrane region" description="Helical" evidence="7">
    <location>
        <begin position="177"/>
        <end position="197"/>
    </location>
</feature>
<proteinExistence type="inferred from homology"/>
<keyword evidence="6 7" id="KW-0472">Membrane</keyword>
<name>A0A1H7YWA0_9FIRM</name>
<dbReference type="Proteomes" id="UP000199158">
    <property type="component" value="Unassembled WGS sequence"/>
</dbReference>
<accession>A0A1H7YWA0</accession>
<evidence type="ECO:0000259" key="8">
    <source>
        <dbReference type="Pfam" id="PF09335"/>
    </source>
</evidence>
<evidence type="ECO:0000256" key="4">
    <source>
        <dbReference type="ARBA" id="ARBA00022692"/>
    </source>
</evidence>
<keyword evidence="10" id="KW-1185">Reference proteome</keyword>
<evidence type="ECO:0000313" key="10">
    <source>
        <dbReference type="Proteomes" id="UP000199158"/>
    </source>
</evidence>
<gene>
    <name evidence="9" type="ORF">SAMN05216180_0295</name>
</gene>
<dbReference type="EMBL" id="FOCG01000001">
    <property type="protein sequence ID" value="SEM50446.1"/>
    <property type="molecule type" value="Genomic_DNA"/>
</dbReference>
<dbReference type="OrthoDB" id="9813426at2"/>
<keyword evidence="3" id="KW-1003">Cell membrane</keyword>
<evidence type="ECO:0000256" key="2">
    <source>
        <dbReference type="ARBA" id="ARBA00010792"/>
    </source>
</evidence>
<reference evidence="9 10" key="1">
    <citation type="submission" date="2016-10" db="EMBL/GenBank/DDBJ databases">
        <authorList>
            <person name="de Groot N.N."/>
        </authorList>
    </citation>
    <scope>NUCLEOTIDE SEQUENCE [LARGE SCALE GENOMIC DNA]</scope>
    <source>
        <strain evidence="9 10">CGMCC 1.5070</strain>
    </source>
</reference>
<evidence type="ECO:0000256" key="5">
    <source>
        <dbReference type="ARBA" id="ARBA00022989"/>
    </source>
</evidence>
<dbReference type="STRING" id="474960.SAMN05216180_0295"/>
<protein>
    <submittedName>
        <fullName evidence="9">Membrane protein DedA, SNARE-associated domain</fullName>
    </submittedName>
</protein>
<dbReference type="PANTHER" id="PTHR42709">
    <property type="entry name" value="ALKALINE PHOSPHATASE LIKE PROTEIN"/>
    <property type="match status" value="1"/>
</dbReference>
<dbReference type="GO" id="GO:0005886">
    <property type="term" value="C:plasma membrane"/>
    <property type="evidence" value="ECO:0007669"/>
    <property type="project" value="UniProtKB-SubCell"/>
</dbReference>
<organism evidence="9 10">
    <name type="scientific">Hydrogenoanaerobacterium saccharovorans</name>
    <dbReference type="NCBI Taxonomy" id="474960"/>
    <lineage>
        <taxon>Bacteria</taxon>
        <taxon>Bacillati</taxon>
        <taxon>Bacillota</taxon>
        <taxon>Clostridia</taxon>
        <taxon>Eubacteriales</taxon>
        <taxon>Oscillospiraceae</taxon>
        <taxon>Hydrogenoanaerobacterium</taxon>
    </lineage>
</organism>
<feature type="domain" description="VTT" evidence="8">
    <location>
        <begin position="30"/>
        <end position="161"/>
    </location>
</feature>
<sequence length="211" mass="23505">MQDWIIEIMNQYGYIGILLLIAIENIFPPIPSEVILTFGGFMTTYSNMQVWGVILAATAGSVLGAIVLYGVGRLLSPQRLEHWLEGKIGRLLHFKKGDVTKACGWFEKRGKSTVLFCRCIPIVRSLISIPAGMAKMNMGLFLLFTTIGSFVWNIILVYFGVFAGASWESILDYMSTYSHITLAVLVIVALICTVIFFKKRFASKDNDSSSK</sequence>
<keyword evidence="4 7" id="KW-0812">Transmembrane</keyword>
<comment type="similarity">
    <text evidence="2">Belongs to the DedA family.</text>
</comment>
<evidence type="ECO:0000256" key="3">
    <source>
        <dbReference type="ARBA" id="ARBA00022475"/>
    </source>
</evidence>
<evidence type="ECO:0000256" key="1">
    <source>
        <dbReference type="ARBA" id="ARBA00004651"/>
    </source>
</evidence>
<dbReference type="Pfam" id="PF09335">
    <property type="entry name" value="VTT_dom"/>
    <property type="match status" value="1"/>
</dbReference>
<feature type="transmembrane region" description="Helical" evidence="7">
    <location>
        <begin position="50"/>
        <end position="71"/>
    </location>
</feature>
<dbReference type="AlphaFoldDB" id="A0A1H7YWA0"/>
<evidence type="ECO:0000256" key="6">
    <source>
        <dbReference type="ARBA" id="ARBA00023136"/>
    </source>
</evidence>
<evidence type="ECO:0000256" key="7">
    <source>
        <dbReference type="SAM" id="Phobius"/>
    </source>
</evidence>
<dbReference type="RefSeq" id="WP_092750937.1">
    <property type="nucleotide sequence ID" value="NZ_FOCG01000001.1"/>
</dbReference>
<evidence type="ECO:0000313" key="9">
    <source>
        <dbReference type="EMBL" id="SEM50446.1"/>
    </source>
</evidence>
<feature type="transmembrane region" description="Helical" evidence="7">
    <location>
        <begin position="12"/>
        <end position="30"/>
    </location>
</feature>
<keyword evidence="5 7" id="KW-1133">Transmembrane helix</keyword>
<dbReference type="InterPro" id="IPR032816">
    <property type="entry name" value="VTT_dom"/>
</dbReference>